<dbReference type="InterPro" id="IPR000330">
    <property type="entry name" value="SNF2_N"/>
</dbReference>
<keyword evidence="4" id="KW-0378">Hydrolase</keyword>
<dbReference type="PANTHER" id="PTHR45623:SF11">
    <property type="entry name" value="KISMET, ISOFORM C"/>
    <property type="match status" value="1"/>
</dbReference>
<comment type="subcellular location">
    <subcellularLocation>
        <location evidence="1">Nucleus</location>
    </subcellularLocation>
</comment>
<dbReference type="InterPro" id="IPR000953">
    <property type="entry name" value="Chromo/chromo_shadow_dom"/>
</dbReference>
<protein>
    <recommendedName>
        <fullName evidence="14">DNA helicase</fullName>
    </recommendedName>
</protein>
<feature type="compositionally biased region" description="Polar residues" evidence="8">
    <location>
        <begin position="1963"/>
        <end position="1976"/>
    </location>
</feature>
<dbReference type="Gene3D" id="3.40.50.10810">
    <property type="entry name" value="Tandem AAA-ATPase domain"/>
    <property type="match status" value="1"/>
</dbReference>
<dbReference type="Pfam" id="PF00271">
    <property type="entry name" value="Helicase_C"/>
    <property type="match status" value="1"/>
</dbReference>
<dbReference type="PROSITE" id="PS51192">
    <property type="entry name" value="HELICASE_ATP_BIND_1"/>
    <property type="match status" value="1"/>
</dbReference>
<dbReference type="GO" id="GO:0016887">
    <property type="term" value="F:ATP hydrolysis activity"/>
    <property type="evidence" value="ECO:0007669"/>
    <property type="project" value="TreeGrafter"/>
</dbReference>
<feature type="region of interest" description="Disordered" evidence="8">
    <location>
        <begin position="1258"/>
        <end position="1281"/>
    </location>
</feature>
<dbReference type="Pfam" id="PF00385">
    <property type="entry name" value="Chromo"/>
    <property type="match status" value="1"/>
</dbReference>
<feature type="compositionally biased region" description="Low complexity" evidence="8">
    <location>
        <begin position="76"/>
        <end position="86"/>
    </location>
</feature>
<feature type="compositionally biased region" description="Basic residues" evidence="8">
    <location>
        <begin position="1652"/>
        <end position="1663"/>
    </location>
</feature>
<dbReference type="Gene3D" id="3.40.50.300">
    <property type="entry name" value="P-loop containing nucleotide triphosphate hydrolases"/>
    <property type="match status" value="1"/>
</dbReference>
<dbReference type="InterPro" id="IPR038718">
    <property type="entry name" value="SNF2-like_sf"/>
</dbReference>
<dbReference type="CDD" id="cd18793">
    <property type="entry name" value="SF2_C_SNF"/>
    <property type="match status" value="1"/>
</dbReference>
<dbReference type="EMBL" id="QEAO01000026">
    <property type="protein sequence ID" value="TPX32804.1"/>
    <property type="molecule type" value="Genomic_DNA"/>
</dbReference>
<dbReference type="GO" id="GO:0003682">
    <property type="term" value="F:chromatin binding"/>
    <property type="evidence" value="ECO:0007669"/>
    <property type="project" value="TreeGrafter"/>
</dbReference>
<dbReference type="SUPFAM" id="SSF52540">
    <property type="entry name" value="P-loop containing nucleoside triphosphate hydrolases"/>
    <property type="match status" value="2"/>
</dbReference>
<evidence type="ECO:0000259" key="10">
    <source>
        <dbReference type="PROSITE" id="PS51192"/>
    </source>
</evidence>
<dbReference type="GO" id="GO:0140658">
    <property type="term" value="F:ATP-dependent chromatin remodeler activity"/>
    <property type="evidence" value="ECO:0007669"/>
    <property type="project" value="TreeGrafter"/>
</dbReference>
<accession>A0A507C3W4</accession>
<keyword evidence="5" id="KW-0067">ATP-binding</keyword>
<evidence type="ECO:0000256" key="8">
    <source>
        <dbReference type="SAM" id="MobiDB-lite"/>
    </source>
</evidence>
<dbReference type="GO" id="GO:0003677">
    <property type="term" value="F:DNA binding"/>
    <property type="evidence" value="ECO:0007669"/>
    <property type="project" value="UniProtKB-KW"/>
</dbReference>
<feature type="compositionally biased region" description="Low complexity" evidence="8">
    <location>
        <begin position="1926"/>
        <end position="1938"/>
    </location>
</feature>
<dbReference type="Gene3D" id="2.40.50.40">
    <property type="match status" value="1"/>
</dbReference>
<dbReference type="InterPro" id="IPR056342">
    <property type="entry name" value="HTH_CHD6-9"/>
</dbReference>
<sequence>MSKSKYVEDEYDELGSDAEDTPMTAPDQDDLQDEDSDQDDDDDEMDELASDSYSQGDEAEYGRPPSRARAAKSKTKAPATKAVKSSGSDRRRSKGSPSGSSTGSSPRHGGKSAGKAKGRKSRLSGKMTSEEDFDDDDDEDQAMDEDEDEDEMAYETPNSSKPAKKNDRKRKKPSSSKSQSSASKSKLVPYDPVVIPMGGEMTPQTVDKFLGWRVNPENPAEEQMLVKYKNMSYYHAQWLPRETVEFNKMAAVRVRRFLEKPAWETQWNEDEFFNPSFVKIDRLVDEGELEGAIYFLVKWGSLTYDMCTWETQETVKEIDEDKIAEFHASRVLLTEKRESQLRGDVRPPFKNWKKIEISPTYKDDHELRPYQLEGLNWLTYCWFNKQNSILADEMGLGKTVQSVVFLHNLYVNEKVMGPFLIITPLSTIGNWEREIKGWTDLNLVVYHGNEMARNLIVDTEFYYRDGKNQIIPGVHKFDIILTTYEMAMAGVAQLKPIQWRTVILDEAHRLKKNTSKISETLKAYRMDHRVLLTGTPLQNSLEELWSLLNFLEPSKFADERVFQNEYGNLRDAADVERLQLLLKPLMLRRLKEDVEKSIPVKEETIIEVELTTMQKKWYRSILEKNFTWLKAGSGKKTNTPQLINTMMELRKCCIHPFLLKGAEEQIYAEYGAHTNEEQFSCLIEACGKMVLIDKLLKKLKDGKHKVLIFSQMTKCLDIIQDYLRRKAYGFERIDGSVRGDVRQAAIDRFCSGDSESFVFLLCTRAGGVGINLTVADTVIIFDSDWNPQNDLQAQSRCHRIGQTKAVQIYRLITRGTYEREMFDRASIKLGLDRAVLQRMGSGGGGIGPDEQPTQLSKMEVETLLKKGAYGAFMDDEASKAFCEEDIDQILERRTQVIKHDANDTRDAQGSIFSKASFASAETDAVALDDPEFWDKVAQKASLNVVHQQAAPTLIMEGARERRQTQRFGGKDDDDSASEVDIAAVIREVTAAEKKIKPQDLLKPWSGTERQRFERRLMNYGFGQWDKMARIFNRRSIPDLKAAGRLLLQHCITQPQVVDLELAKQGKEIIDADAPAPEGVGPEIPYLGATQNQILEFKSFLEDTTIDHRANLGRRAKSILTRIVMLWSVKSKIDPHPGTIVPVIQSTPPAPWWGLDEDRDLLIGVVKHGYGQYDNMKVDPELIFSQKKWAKNDEEYVLMDEGGNADEKMDADDMLDDAPLPGVKTEDGLTSDIKMDGDMDDFDDVKPPIPIVKQDVAAPAPHSENGFAGPSSSQEGKPPVPETDMMAVDVNPIIKSDENGMDIDHHDGENGQASAAEDVKPPPAERVIVEIDLATGLPFGVYRWPTSADLGVRIKRLVAGFQRAAAAEKKASLRREKDQARVKVKKDKEIEKSKSKERDLTKREKVDFVRMLHSFGVETVPGEPNVRDWNRFRQIANLERKSSGVLEAYYVKLISLCHECIEKFGQKDAANGGGNAAGHEEDDDDDLEEAPAPKKGDRVTTITRDGDAMNLIRARRILFHVELFRKLRQEVITSPVLDARLALAVKHEKSGLPKWYVPELHDRALLEAVARYGILRSDLMVQDKDLPFGERFEEYTRLKGGKAKEEFEPTSWLAEPFWMSEQVSNRRVVALIDLVTAPEAKQTVIEDYEGKMVRRNQPRRRKPRPSTSKTPSSARKGKARSGSFDTDEEDSEDPFEEEVLAGFGPEDEADMFGPVRASSRTPKPPPMVDLGVLEPKVSRPPRVKSYTPPIAAMPTVEAQGSLAVAPPRAPTPIGPISLPPVTPVGGDSGDDTDEMMEQAAKRTKKQRKIKDKDQDTDYRTYPRGRKGRTSTPKGEKATKARIKSGTSSPAALTSGWNAPIPIAPSPMTYGNGNEQHQGDAMIMAPHQPPPPPQQQHNMYQQQYQSMPPMSHSPLTHTMPLPPSNMAMPPQQQLQQQMHPQQQQQMQMNGYPQYYSHPQPQQHIVMSSSSASGAQPMQISAKRAWDEGSECHPQQQQQMQMQMQQQQHEMYEDEEEDDEEQQ</sequence>
<feature type="compositionally biased region" description="Acidic residues" evidence="8">
    <location>
        <begin position="9"/>
        <end position="20"/>
    </location>
</feature>
<dbReference type="STRING" id="1806994.A0A507C3W4"/>
<dbReference type="InterPro" id="IPR001005">
    <property type="entry name" value="SANT/Myb"/>
</dbReference>
<dbReference type="Gene3D" id="1.10.10.60">
    <property type="entry name" value="Homeodomain-like"/>
    <property type="match status" value="2"/>
</dbReference>
<dbReference type="InterPro" id="IPR016197">
    <property type="entry name" value="Chromo-like_dom_sf"/>
</dbReference>
<dbReference type="PROSITE" id="PS50013">
    <property type="entry name" value="CHROMO_2"/>
    <property type="match status" value="1"/>
</dbReference>
<evidence type="ECO:0000313" key="13">
    <source>
        <dbReference type="Proteomes" id="UP000319731"/>
    </source>
</evidence>
<feature type="compositionally biased region" description="Acidic residues" evidence="8">
    <location>
        <begin position="27"/>
        <end position="49"/>
    </location>
</feature>
<evidence type="ECO:0000259" key="11">
    <source>
        <dbReference type="PROSITE" id="PS51194"/>
    </source>
</evidence>
<dbReference type="Pfam" id="PF00176">
    <property type="entry name" value="SNF2-rel_dom"/>
    <property type="match status" value="1"/>
</dbReference>
<keyword evidence="6" id="KW-0238">DNA-binding</keyword>
<dbReference type="SMART" id="SM00490">
    <property type="entry name" value="HELICc"/>
    <property type="match status" value="1"/>
</dbReference>
<dbReference type="InterPro" id="IPR027417">
    <property type="entry name" value="P-loop_NTPase"/>
</dbReference>
<feature type="compositionally biased region" description="Low complexity" evidence="8">
    <location>
        <begin position="1992"/>
        <end position="2006"/>
    </location>
</feature>
<organism evidence="12 13">
    <name type="scientific">Synchytrium microbalum</name>
    <dbReference type="NCBI Taxonomy" id="1806994"/>
    <lineage>
        <taxon>Eukaryota</taxon>
        <taxon>Fungi</taxon>
        <taxon>Fungi incertae sedis</taxon>
        <taxon>Chytridiomycota</taxon>
        <taxon>Chytridiomycota incertae sedis</taxon>
        <taxon>Chytridiomycetes</taxon>
        <taxon>Synchytriales</taxon>
        <taxon>Synchytriaceae</taxon>
        <taxon>Synchytrium</taxon>
    </lineage>
</organism>
<keyword evidence="2" id="KW-0677">Repeat</keyword>
<name>A0A507C3W4_9FUNG</name>
<dbReference type="InterPro" id="IPR023780">
    <property type="entry name" value="Chromo_domain"/>
</dbReference>
<evidence type="ECO:0000313" key="12">
    <source>
        <dbReference type="EMBL" id="TPX32804.1"/>
    </source>
</evidence>
<dbReference type="SMART" id="SM00487">
    <property type="entry name" value="DEXDc"/>
    <property type="match status" value="1"/>
</dbReference>
<dbReference type="FunFam" id="3.40.50.300:FF:000015">
    <property type="entry name" value="chromodomain-helicase-DNA-binding protein 9 isoform X1"/>
    <property type="match status" value="1"/>
</dbReference>
<dbReference type="SMART" id="SM00298">
    <property type="entry name" value="CHROMO"/>
    <property type="match status" value="2"/>
</dbReference>
<evidence type="ECO:0000256" key="6">
    <source>
        <dbReference type="ARBA" id="ARBA00023125"/>
    </source>
</evidence>
<dbReference type="PANTHER" id="PTHR45623">
    <property type="entry name" value="CHROMODOMAIN-HELICASE-DNA-BINDING PROTEIN 3-RELATED-RELATED"/>
    <property type="match status" value="1"/>
</dbReference>
<proteinExistence type="predicted"/>
<dbReference type="Proteomes" id="UP000319731">
    <property type="component" value="Unassembled WGS sequence"/>
</dbReference>
<dbReference type="SUPFAM" id="SSF54160">
    <property type="entry name" value="Chromo domain-like"/>
    <property type="match status" value="2"/>
</dbReference>
<feature type="compositionally biased region" description="Acidic residues" evidence="8">
    <location>
        <begin position="130"/>
        <end position="153"/>
    </location>
</feature>
<dbReference type="PROSITE" id="PS51194">
    <property type="entry name" value="HELICASE_CTER"/>
    <property type="match status" value="1"/>
</dbReference>
<reference evidence="12 13" key="1">
    <citation type="journal article" date="2019" name="Sci. Rep.">
        <title>Comparative genomics of chytrid fungi reveal insights into the obligate biotrophic and pathogenic lifestyle of Synchytrium endobioticum.</title>
        <authorList>
            <person name="van de Vossenberg B.T.L.H."/>
            <person name="Warris S."/>
            <person name="Nguyen H.D.T."/>
            <person name="van Gent-Pelzer M.P.E."/>
            <person name="Joly D.L."/>
            <person name="van de Geest H.C."/>
            <person name="Bonants P.J.M."/>
            <person name="Smith D.S."/>
            <person name="Levesque C.A."/>
            <person name="van der Lee T.A.J."/>
        </authorList>
    </citation>
    <scope>NUCLEOTIDE SEQUENCE [LARGE SCALE GENOMIC DNA]</scope>
    <source>
        <strain evidence="12 13">JEL517</strain>
    </source>
</reference>
<feature type="domain" description="Chromo" evidence="9">
    <location>
        <begin position="278"/>
        <end position="338"/>
    </location>
</feature>
<keyword evidence="7" id="KW-0539">Nucleus</keyword>
<feature type="compositionally biased region" description="Basic and acidic residues" evidence="8">
    <location>
        <begin position="1809"/>
        <end position="1819"/>
    </location>
</feature>
<evidence type="ECO:0000256" key="3">
    <source>
        <dbReference type="ARBA" id="ARBA00022741"/>
    </source>
</evidence>
<dbReference type="GeneID" id="42005358"/>
<feature type="compositionally biased region" description="Low complexity" evidence="8">
    <location>
        <begin position="95"/>
        <end position="107"/>
    </location>
</feature>
<feature type="domain" description="Helicase ATP-binding" evidence="10">
    <location>
        <begin position="379"/>
        <end position="554"/>
    </location>
</feature>
<keyword evidence="13" id="KW-1185">Reference proteome</keyword>
<evidence type="ECO:0000256" key="1">
    <source>
        <dbReference type="ARBA" id="ARBA00004123"/>
    </source>
</evidence>
<feature type="compositionally biased region" description="Basic and acidic residues" evidence="8">
    <location>
        <begin position="1295"/>
        <end position="1308"/>
    </location>
</feature>
<feature type="compositionally biased region" description="Basic residues" evidence="8">
    <location>
        <begin position="162"/>
        <end position="174"/>
    </location>
</feature>
<dbReference type="InterPro" id="IPR001650">
    <property type="entry name" value="Helicase_C-like"/>
</dbReference>
<evidence type="ECO:0000259" key="9">
    <source>
        <dbReference type="PROSITE" id="PS50013"/>
    </source>
</evidence>
<dbReference type="Pfam" id="PF23078">
    <property type="entry name" value="HTH_CHD6-9"/>
    <property type="match status" value="1"/>
</dbReference>
<feature type="compositionally biased region" description="Acidic residues" evidence="8">
    <location>
        <begin position="2009"/>
        <end position="2020"/>
    </location>
</feature>
<dbReference type="InterPro" id="IPR049730">
    <property type="entry name" value="SNF2/RAD54-like_C"/>
</dbReference>
<feature type="region of interest" description="Disordered" evidence="8">
    <location>
        <begin position="1"/>
        <end position="189"/>
    </location>
</feature>
<dbReference type="GO" id="GO:0042393">
    <property type="term" value="F:histone binding"/>
    <property type="evidence" value="ECO:0007669"/>
    <property type="project" value="TreeGrafter"/>
</dbReference>
<dbReference type="CDD" id="cd18659">
    <property type="entry name" value="CD2_tandem"/>
    <property type="match status" value="1"/>
</dbReference>
<feature type="compositionally biased region" description="Low complexity" evidence="8">
    <location>
        <begin position="175"/>
        <end position="186"/>
    </location>
</feature>
<feature type="region of interest" description="Disordered" evidence="8">
    <location>
        <begin position="1375"/>
        <end position="1397"/>
    </location>
</feature>
<evidence type="ECO:0000256" key="4">
    <source>
        <dbReference type="ARBA" id="ARBA00022801"/>
    </source>
</evidence>
<evidence type="ECO:0000256" key="7">
    <source>
        <dbReference type="ARBA" id="ARBA00023242"/>
    </source>
</evidence>
<dbReference type="OrthoDB" id="5857104at2759"/>
<feature type="region of interest" description="Disordered" evidence="8">
    <location>
        <begin position="1645"/>
        <end position="1938"/>
    </location>
</feature>
<gene>
    <name evidence="12" type="ORF">SmJEL517_g04133</name>
</gene>
<dbReference type="InterPro" id="IPR056302">
    <property type="entry name" value="CHD1-2/Hrp3_HTH"/>
</dbReference>
<evidence type="ECO:0000256" key="5">
    <source>
        <dbReference type="ARBA" id="ARBA00022840"/>
    </source>
</evidence>
<keyword evidence="3" id="KW-0547">Nucleotide-binding</keyword>
<feature type="compositionally biased region" description="Pro residues" evidence="8">
    <location>
        <begin position="1766"/>
        <end position="1781"/>
    </location>
</feature>
<feature type="region of interest" description="Disordered" evidence="8">
    <location>
        <begin position="1295"/>
        <end position="1322"/>
    </location>
</feature>
<feature type="compositionally biased region" description="Low complexity" evidence="8">
    <location>
        <begin position="1893"/>
        <end position="1912"/>
    </location>
</feature>
<dbReference type="InterPro" id="IPR014001">
    <property type="entry name" value="Helicase_ATP-bd"/>
</dbReference>
<evidence type="ECO:0000256" key="2">
    <source>
        <dbReference type="ARBA" id="ARBA00022737"/>
    </source>
</evidence>
<comment type="caution">
    <text evidence="12">The sequence shown here is derived from an EMBL/GenBank/DDBJ whole genome shotgun (WGS) entry which is preliminary data.</text>
</comment>
<evidence type="ECO:0008006" key="14">
    <source>
        <dbReference type="Google" id="ProtNLM"/>
    </source>
</evidence>
<feature type="compositionally biased region" description="Polar residues" evidence="8">
    <location>
        <begin position="1843"/>
        <end position="1855"/>
    </location>
</feature>
<feature type="compositionally biased region" description="Acidic residues" evidence="8">
    <location>
        <begin position="1684"/>
        <end position="1709"/>
    </location>
</feature>
<dbReference type="CDD" id="cd00167">
    <property type="entry name" value="SANT"/>
    <property type="match status" value="1"/>
</dbReference>
<dbReference type="Pfam" id="PF23588">
    <property type="entry name" value="HTH_CHD1_Hrp3"/>
    <property type="match status" value="1"/>
</dbReference>
<feature type="compositionally biased region" description="Basic residues" evidence="8">
    <location>
        <begin position="108"/>
        <end position="123"/>
    </location>
</feature>
<feature type="domain" description="Helicase C-terminal" evidence="11">
    <location>
        <begin position="691"/>
        <end position="859"/>
    </location>
</feature>
<dbReference type="GO" id="GO:0005634">
    <property type="term" value="C:nucleus"/>
    <property type="evidence" value="ECO:0007669"/>
    <property type="project" value="UniProtKB-SubCell"/>
</dbReference>
<feature type="region of interest" description="Disordered" evidence="8">
    <location>
        <begin position="1963"/>
        <end position="2020"/>
    </location>
</feature>
<feature type="compositionally biased region" description="Acidic residues" evidence="8">
    <location>
        <begin position="1479"/>
        <end position="1488"/>
    </location>
</feature>
<dbReference type="RefSeq" id="XP_031023941.1">
    <property type="nucleotide sequence ID" value="XM_031170061.1"/>
</dbReference>
<dbReference type="GO" id="GO:0005524">
    <property type="term" value="F:ATP binding"/>
    <property type="evidence" value="ECO:0007669"/>
    <property type="project" value="UniProtKB-KW"/>
</dbReference>
<feature type="region of interest" description="Disordered" evidence="8">
    <location>
        <begin position="1469"/>
        <end position="1500"/>
    </location>
</feature>
<dbReference type="GO" id="GO:0000785">
    <property type="term" value="C:chromatin"/>
    <property type="evidence" value="ECO:0007669"/>
    <property type="project" value="TreeGrafter"/>
</dbReference>